<protein>
    <submittedName>
        <fullName evidence="3">MerR family transcriptional regulator</fullName>
    </submittedName>
</protein>
<organism evidence="3 4">
    <name type="scientific">Arundinibacter roseus</name>
    <dbReference type="NCBI Taxonomy" id="2070510"/>
    <lineage>
        <taxon>Bacteria</taxon>
        <taxon>Pseudomonadati</taxon>
        <taxon>Bacteroidota</taxon>
        <taxon>Cytophagia</taxon>
        <taxon>Cytophagales</taxon>
        <taxon>Spirosomataceae</taxon>
        <taxon>Arundinibacter</taxon>
    </lineage>
</organism>
<keyword evidence="4" id="KW-1185">Reference proteome</keyword>
<dbReference type="Gene3D" id="1.10.1660.10">
    <property type="match status" value="1"/>
</dbReference>
<dbReference type="RefSeq" id="WP_132118261.1">
    <property type="nucleotide sequence ID" value="NZ_SMJU01000007.1"/>
</dbReference>
<dbReference type="InterPro" id="IPR009061">
    <property type="entry name" value="DNA-bd_dom_put_sf"/>
</dbReference>
<proteinExistence type="predicted"/>
<accession>A0A4R4K9R2</accession>
<dbReference type="GO" id="GO:0003677">
    <property type="term" value="F:DNA binding"/>
    <property type="evidence" value="ECO:0007669"/>
    <property type="project" value="UniProtKB-KW"/>
</dbReference>
<name>A0A4R4K9R2_9BACT</name>
<dbReference type="OrthoDB" id="9810140at2"/>
<dbReference type="Proteomes" id="UP000295706">
    <property type="component" value="Unassembled WGS sequence"/>
</dbReference>
<dbReference type="InterPro" id="IPR047057">
    <property type="entry name" value="MerR_fam"/>
</dbReference>
<evidence type="ECO:0000313" key="3">
    <source>
        <dbReference type="EMBL" id="TDB64577.1"/>
    </source>
</evidence>
<keyword evidence="1" id="KW-0238">DNA-binding</keyword>
<dbReference type="EMBL" id="SMJU01000007">
    <property type="protein sequence ID" value="TDB64577.1"/>
    <property type="molecule type" value="Genomic_DNA"/>
</dbReference>
<dbReference type="SMART" id="SM00422">
    <property type="entry name" value="HTH_MERR"/>
    <property type="match status" value="1"/>
</dbReference>
<feature type="domain" description="HTH merR-type" evidence="2">
    <location>
        <begin position="8"/>
        <end position="78"/>
    </location>
</feature>
<evidence type="ECO:0000256" key="1">
    <source>
        <dbReference type="ARBA" id="ARBA00023125"/>
    </source>
</evidence>
<dbReference type="InterPro" id="IPR000551">
    <property type="entry name" value="MerR-type_HTH_dom"/>
</dbReference>
<dbReference type="SUPFAM" id="SSF46955">
    <property type="entry name" value="Putative DNA-binding domain"/>
    <property type="match status" value="1"/>
</dbReference>
<dbReference type="PROSITE" id="PS50937">
    <property type="entry name" value="HTH_MERR_2"/>
    <property type="match status" value="1"/>
</dbReference>
<evidence type="ECO:0000259" key="2">
    <source>
        <dbReference type="PROSITE" id="PS50937"/>
    </source>
</evidence>
<dbReference type="GO" id="GO:0003700">
    <property type="term" value="F:DNA-binding transcription factor activity"/>
    <property type="evidence" value="ECO:0007669"/>
    <property type="project" value="InterPro"/>
</dbReference>
<dbReference type="PANTHER" id="PTHR30204:SF15">
    <property type="entry name" value="BLL5018 PROTEIN"/>
    <property type="match status" value="1"/>
</dbReference>
<reference evidence="3 4" key="1">
    <citation type="submission" date="2019-02" db="EMBL/GenBank/DDBJ databases">
        <title>Arundinibacter roseus gen. nov., sp. nov., a new member of the family Cytophagaceae.</title>
        <authorList>
            <person name="Szuroczki S."/>
            <person name="Khayer B."/>
            <person name="Sproer C."/>
            <person name="Toumi M."/>
            <person name="Szabo A."/>
            <person name="Felfoldi T."/>
            <person name="Schumann P."/>
            <person name="Toth E."/>
        </authorList>
    </citation>
    <scope>NUCLEOTIDE SEQUENCE [LARGE SCALE GENOMIC DNA]</scope>
    <source>
        <strain evidence="3 4">DMA-k-7a</strain>
    </source>
</reference>
<dbReference type="Pfam" id="PF13411">
    <property type="entry name" value="MerR_1"/>
    <property type="match status" value="1"/>
</dbReference>
<dbReference type="PANTHER" id="PTHR30204">
    <property type="entry name" value="REDOX-CYCLING DRUG-SENSING TRANSCRIPTIONAL ACTIVATOR SOXR"/>
    <property type="match status" value="1"/>
</dbReference>
<dbReference type="AlphaFoldDB" id="A0A4R4K9R2"/>
<sequence length="104" mass="12676">MDNNTKLYYDTNEVAELLGCQPSALRFWEKKFPHLCPKRDSRNRRRYTESDIEVIRKIMYQRETQGRSIKATRQQLNHREMAQNVIHRLTRIRSFLEEIRDSIH</sequence>
<comment type="caution">
    <text evidence="3">The sequence shown here is derived from an EMBL/GenBank/DDBJ whole genome shotgun (WGS) entry which is preliminary data.</text>
</comment>
<gene>
    <name evidence="3" type="ORF">EZE20_12975</name>
</gene>
<evidence type="ECO:0000313" key="4">
    <source>
        <dbReference type="Proteomes" id="UP000295706"/>
    </source>
</evidence>